<gene>
    <name evidence="2" type="ORF">AMSG_12308</name>
</gene>
<keyword evidence="3" id="KW-1185">Reference proteome</keyword>
<dbReference type="AlphaFoldDB" id="A0A0L0DRY8"/>
<feature type="region of interest" description="Disordered" evidence="1">
    <location>
        <begin position="266"/>
        <end position="289"/>
    </location>
</feature>
<dbReference type="InterPro" id="IPR029071">
    <property type="entry name" value="Ubiquitin-like_domsf"/>
</dbReference>
<feature type="region of interest" description="Disordered" evidence="1">
    <location>
        <begin position="162"/>
        <end position="207"/>
    </location>
</feature>
<dbReference type="Proteomes" id="UP000054408">
    <property type="component" value="Unassembled WGS sequence"/>
</dbReference>
<sequence length="484" mass="50915">MDAVVAMDNGVVDEVDAGLERGDDPQAGAEEEEPVTPPPPAYERPALALPHSTWVELRLRLVFPQGIVWTKRVNLAATVAEIKRFLVRKHGNSVRNIALYNGERAPENELCDDAASLYGAGVAVSSAVGARNNATVDAPAADKLAVFAAYETAVAEAVAFSGKTGKKGRRKGKRGKKKGAAKGAASPASMASPDPVQLTHRLPTAPSPGDALPAVDLWYDFDIPRQHCALVRRPPDLSVYNLASAAQKPVESAAARSSLLGSTRSRLLRPRSGPMTAETGPKAIGTDPKAPAGVFAPASRKEEIALLLLLHQVVSNEPAHDDAPLEASSFNSVALEFANENPGVPELVLTFLLAGQHALVAESLELALTHAATDASLLIQYALTLEAAGEHARAALTLQRAAELEPRSPFVRVLQAKLHLNRLGDTQLGLRAVKRGLKLLAKGKAVSSDSLAALEPPAEALLKVAHSRAGTSHRAGHARARGCA</sequence>
<dbReference type="InterPro" id="IPR011990">
    <property type="entry name" value="TPR-like_helical_dom_sf"/>
</dbReference>
<evidence type="ECO:0000313" key="3">
    <source>
        <dbReference type="Proteomes" id="UP000054408"/>
    </source>
</evidence>
<dbReference type="EMBL" id="GL349487">
    <property type="protein sequence ID" value="KNC54198.1"/>
    <property type="molecule type" value="Genomic_DNA"/>
</dbReference>
<evidence type="ECO:0000313" key="2">
    <source>
        <dbReference type="EMBL" id="KNC54198.1"/>
    </source>
</evidence>
<organism evidence="2 3">
    <name type="scientific">Thecamonas trahens ATCC 50062</name>
    <dbReference type="NCBI Taxonomy" id="461836"/>
    <lineage>
        <taxon>Eukaryota</taxon>
        <taxon>Apusozoa</taxon>
        <taxon>Apusomonadida</taxon>
        <taxon>Apusomonadidae</taxon>
        <taxon>Thecamonas</taxon>
    </lineage>
</organism>
<reference evidence="2 3" key="1">
    <citation type="submission" date="2010-05" db="EMBL/GenBank/DDBJ databases">
        <title>The Genome Sequence of Thecamonas trahens ATCC 50062.</title>
        <authorList>
            <consortium name="The Broad Institute Genome Sequencing Platform"/>
            <person name="Russ C."/>
            <person name="Cuomo C."/>
            <person name="Shea T."/>
            <person name="Young S.K."/>
            <person name="Zeng Q."/>
            <person name="Koehrsen M."/>
            <person name="Haas B."/>
            <person name="Borodovsky M."/>
            <person name="Guigo R."/>
            <person name="Alvarado L."/>
            <person name="Berlin A."/>
            <person name="Bochicchio J."/>
            <person name="Borenstein D."/>
            <person name="Chapman S."/>
            <person name="Chen Z."/>
            <person name="Freedman E."/>
            <person name="Gellesch M."/>
            <person name="Goldberg J."/>
            <person name="Griggs A."/>
            <person name="Gujja S."/>
            <person name="Heilman E."/>
            <person name="Heiman D."/>
            <person name="Hepburn T."/>
            <person name="Howarth C."/>
            <person name="Jen D."/>
            <person name="Larson L."/>
            <person name="Mehta T."/>
            <person name="Park D."/>
            <person name="Pearson M."/>
            <person name="Roberts A."/>
            <person name="Saif S."/>
            <person name="Shenoy N."/>
            <person name="Sisk P."/>
            <person name="Stolte C."/>
            <person name="Sykes S."/>
            <person name="Thomson T."/>
            <person name="Walk T."/>
            <person name="White J."/>
            <person name="Yandava C."/>
            <person name="Burger G."/>
            <person name="Gray M.W."/>
            <person name="Holland P.W.H."/>
            <person name="King N."/>
            <person name="Lang F.B.F."/>
            <person name="Roger A.J."/>
            <person name="Ruiz-Trillo I."/>
            <person name="Lander E."/>
            <person name="Nusbaum C."/>
        </authorList>
    </citation>
    <scope>NUCLEOTIDE SEQUENCE [LARGE SCALE GENOMIC DNA]</scope>
    <source>
        <strain evidence="2 3">ATCC 50062</strain>
    </source>
</reference>
<protein>
    <submittedName>
        <fullName evidence="2">Uncharacterized protein</fullName>
    </submittedName>
</protein>
<accession>A0A0L0DRY8</accession>
<dbReference type="SUPFAM" id="SSF54236">
    <property type="entry name" value="Ubiquitin-like"/>
    <property type="match status" value="1"/>
</dbReference>
<dbReference type="OrthoDB" id="29013at2759"/>
<dbReference type="SUPFAM" id="SSF48452">
    <property type="entry name" value="TPR-like"/>
    <property type="match status" value="1"/>
</dbReference>
<proteinExistence type="predicted"/>
<feature type="region of interest" description="Disordered" evidence="1">
    <location>
        <begin position="1"/>
        <end position="41"/>
    </location>
</feature>
<evidence type="ECO:0000256" key="1">
    <source>
        <dbReference type="SAM" id="MobiDB-lite"/>
    </source>
</evidence>
<dbReference type="STRING" id="461836.A0A0L0DRY8"/>
<name>A0A0L0DRY8_THETB</name>
<dbReference type="RefSeq" id="XP_013753912.1">
    <property type="nucleotide sequence ID" value="XM_013898458.1"/>
</dbReference>
<dbReference type="GeneID" id="25570222"/>
<dbReference type="Gene3D" id="1.25.40.10">
    <property type="entry name" value="Tetratricopeptide repeat domain"/>
    <property type="match status" value="1"/>
</dbReference>
<feature type="compositionally biased region" description="Basic residues" evidence="1">
    <location>
        <begin position="164"/>
        <end position="180"/>
    </location>
</feature>